<accession>A0AA39TRC8</accession>
<dbReference type="PANTHER" id="PTHR31623:SF17">
    <property type="entry name" value="F21J9.9"/>
    <property type="match status" value="1"/>
</dbReference>
<dbReference type="InterPro" id="IPR023213">
    <property type="entry name" value="CAT-like_dom_sf"/>
</dbReference>
<organism evidence="3 4">
    <name type="scientific">Armillaria tabescens</name>
    <name type="common">Ringless honey mushroom</name>
    <name type="synonym">Agaricus tabescens</name>
    <dbReference type="NCBI Taxonomy" id="1929756"/>
    <lineage>
        <taxon>Eukaryota</taxon>
        <taxon>Fungi</taxon>
        <taxon>Dikarya</taxon>
        <taxon>Basidiomycota</taxon>
        <taxon>Agaricomycotina</taxon>
        <taxon>Agaricomycetes</taxon>
        <taxon>Agaricomycetidae</taxon>
        <taxon>Agaricales</taxon>
        <taxon>Marasmiineae</taxon>
        <taxon>Physalacriaceae</taxon>
        <taxon>Desarmillaria</taxon>
    </lineage>
</organism>
<evidence type="ECO:0000313" key="4">
    <source>
        <dbReference type="Proteomes" id="UP001175211"/>
    </source>
</evidence>
<name>A0AA39TRC8_ARMTA</name>
<protein>
    <submittedName>
        <fullName evidence="3">Transferase family-domain-containing protein</fullName>
    </submittedName>
</protein>
<dbReference type="GeneID" id="85349432"/>
<evidence type="ECO:0000256" key="2">
    <source>
        <dbReference type="ARBA" id="ARBA00022679"/>
    </source>
</evidence>
<reference evidence="3" key="1">
    <citation type="submission" date="2023-06" db="EMBL/GenBank/DDBJ databases">
        <authorList>
            <consortium name="Lawrence Berkeley National Laboratory"/>
            <person name="Ahrendt S."/>
            <person name="Sahu N."/>
            <person name="Indic B."/>
            <person name="Wong-Bajracharya J."/>
            <person name="Merenyi Z."/>
            <person name="Ke H.-M."/>
            <person name="Monk M."/>
            <person name="Kocsube S."/>
            <person name="Drula E."/>
            <person name="Lipzen A."/>
            <person name="Balint B."/>
            <person name="Henrissat B."/>
            <person name="Andreopoulos B."/>
            <person name="Martin F.M."/>
            <person name="Harder C.B."/>
            <person name="Rigling D."/>
            <person name="Ford K.L."/>
            <person name="Foster G.D."/>
            <person name="Pangilinan J."/>
            <person name="Papanicolaou A."/>
            <person name="Barry K."/>
            <person name="LaButti K."/>
            <person name="Viragh M."/>
            <person name="Koriabine M."/>
            <person name="Yan M."/>
            <person name="Riley R."/>
            <person name="Champramary S."/>
            <person name="Plett K.L."/>
            <person name="Tsai I.J."/>
            <person name="Slot J."/>
            <person name="Sipos G."/>
            <person name="Plett J."/>
            <person name="Nagy L.G."/>
            <person name="Grigoriev I.V."/>
        </authorList>
    </citation>
    <scope>NUCLEOTIDE SEQUENCE</scope>
    <source>
        <strain evidence="3">CCBAS 213</strain>
    </source>
</reference>
<dbReference type="Proteomes" id="UP001175211">
    <property type="component" value="Unassembled WGS sequence"/>
</dbReference>
<dbReference type="Gene3D" id="3.30.559.10">
    <property type="entry name" value="Chloramphenicol acetyltransferase-like domain"/>
    <property type="match status" value="1"/>
</dbReference>
<dbReference type="AlphaFoldDB" id="A0AA39TRC8"/>
<evidence type="ECO:0000256" key="1">
    <source>
        <dbReference type="ARBA" id="ARBA00009861"/>
    </source>
</evidence>
<dbReference type="EMBL" id="JAUEPS010000007">
    <property type="protein sequence ID" value="KAK0463903.1"/>
    <property type="molecule type" value="Genomic_DNA"/>
</dbReference>
<dbReference type="RefSeq" id="XP_060335213.1">
    <property type="nucleotide sequence ID" value="XM_060465884.1"/>
</dbReference>
<keyword evidence="2 3" id="KW-0808">Transferase</keyword>
<proteinExistence type="inferred from homology"/>
<comment type="similarity">
    <text evidence="1">Belongs to the plant acyltransferase family.</text>
</comment>
<dbReference type="PANTHER" id="PTHR31623">
    <property type="entry name" value="F21J9.9"/>
    <property type="match status" value="1"/>
</dbReference>
<sequence length="250" mass="27513">MPSNTALVNIFNHSTSREFPHTLSGGEHTVPLSIIDSTVGNFTPCEAMWFYDASPLLPSTEILKSTFRKTLDFYPQWCSRLHRLPPSHTIDRLTLTFGSATDPGVLFVDARTNVRLADLIPSPRSKEWDASDLPKAKFLPSTPLAPVDPEGPAMLVQATTFACGGIAIDIRLAHPLSDAQTLAYFARDWARIKHVVPNSVFDPQLLDAYATGRKLMRLLSGGAQATLQPLRLVDLQLKLSICIPSNRDPP</sequence>
<keyword evidence="4" id="KW-1185">Reference proteome</keyword>
<gene>
    <name evidence="3" type="ORF">EV420DRAFT_1114065</name>
</gene>
<evidence type="ECO:0000313" key="3">
    <source>
        <dbReference type="EMBL" id="KAK0463903.1"/>
    </source>
</evidence>
<dbReference type="GO" id="GO:0016740">
    <property type="term" value="F:transferase activity"/>
    <property type="evidence" value="ECO:0007669"/>
    <property type="project" value="UniProtKB-KW"/>
</dbReference>
<dbReference type="Pfam" id="PF02458">
    <property type="entry name" value="Transferase"/>
    <property type="match status" value="1"/>
</dbReference>
<comment type="caution">
    <text evidence="3">The sequence shown here is derived from an EMBL/GenBank/DDBJ whole genome shotgun (WGS) entry which is preliminary data.</text>
</comment>